<evidence type="ECO:0000256" key="2">
    <source>
        <dbReference type="SAM" id="MobiDB-lite"/>
    </source>
</evidence>
<reference evidence="5" key="1">
    <citation type="submission" date="2025-08" db="UniProtKB">
        <authorList>
            <consortium name="RefSeq"/>
        </authorList>
    </citation>
    <scope>IDENTIFICATION</scope>
    <source>
        <tissue evidence="5">Epidermis and Blubber</tissue>
    </source>
</reference>
<dbReference type="AlphaFoldDB" id="A0A8B8X1L0"/>
<evidence type="ECO:0000313" key="4">
    <source>
        <dbReference type="Proteomes" id="UP000694857"/>
    </source>
</evidence>
<feature type="domain" description="A-kinase anchor protein 2 C-terminal" evidence="3">
    <location>
        <begin position="341"/>
        <end position="686"/>
    </location>
</feature>
<protein>
    <submittedName>
        <fullName evidence="5">Mitotic interactor and substrate of PLK1</fullName>
    </submittedName>
</protein>
<dbReference type="PANTHER" id="PTHR18839:SF3">
    <property type="entry name" value="MITOTIC INTERACTOR AND SUBSTRATE OF PLK1"/>
    <property type="match status" value="1"/>
</dbReference>
<dbReference type="Pfam" id="PF15304">
    <property type="entry name" value="AKAP2_C"/>
    <property type="match status" value="1"/>
</dbReference>
<evidence type="ECO:0000313" key="5">
    <source>
        <dbReference type="RefSeq" id="XP_036703386.1"/>
    </source>
</evidence>
<dbReference type="InterPro" id="IPR042779">
    <property type="entry name" value="MISP/MISP3-like"/>
</dbReference>
<dbReference type="KEGG" id="bmus:118892694"/>
<evidence type="ECO:0000256" key="1">
    <source>
        <dbReference type="ARBA" id="ARBA00023054"/>
    </source>
</evidence>
<gene>
    <name evidence="5" type="primary">LOC118892694</name>
</gene>
<feature type="compositionally biased region" description="Basic and acidic residues" evidence="2">
    <location>
        <begin position="639"/>
        <end position="648"/>
    </location>
</feature>
<proteinExistence type="predicted"/>
<dbReference type="CTD" id="126353"/>
<feature type="compositionally biased region" description="Basic and acidic residues" evidence="2">
    <location>
        <begin position="371"/>
        <end position="385"/>
    </location>
</feature>
<name>A0A8B8X1L0_BALMU</name>
<sequence>MDRVTRYPIFSIPHSPRVAGMALKGDTSYTFELVGVGSVASNWGQDEPLAWPADHKASLETAQTGTSLSLRVFPGQLAPRLPCPEDDEEEEVKAYHLEARDTPPWWPRDLEWERRVVIQDQAVRKSGTVAMLHGTPDRGEPGSPGRPQSAPLEENMIDTEQIDFLAARRQFMSLEQTNPPPGVVHARAGVPRDPPPGVAHARAGVPRDPPPGVAHARAGVPRDLPPGVAHARAGVSRDPSPGASQASKALNGSPLVNGYVVPVKPEAKEVVTEEKRVHGLPASSGAQALDDPGSWSQEGSPEPAKETPIEREIRLAQKREAELREQRGLRRAASHQELLEIPARPLLSKVSLAAAPRPHRGRPSLYVQRDIAQESQREEDHRREGLQVGRASISDWFSEDPRPILRRVHSSDSILSPTPDASAASPTPEVRKVNRIPPDAYQPYLSPRMPPGEPPASHTYRKPSGLSADEARPAGSPKATGSQRHPSGSSAKPSSTKQEPPRGPLRANRGVVRWEYFRLRPLRFGVPEEPEKAEAPRVWGWEVAGAPALRLQKSQSSELLEREVESVLRREREVAEERRSALYPEVFSPPPDECCDQDSRSSSRASGITGSYSVSESQFFTPIHLHSGLVWTAEASAEDAPRQRKKNEQWYAGINPSDHVNSEVLEATRVTRHKNAMVERWEARIHTSEDED</sequence>
<organism evidence="4 5">
    <name type="scientific">Balaenoptera musculus</name>
    <name type="common">Blue whale</name>
    <dbReference type="NCBI Taxonomy" id="9771"/>
    <lineage>
        <taxon>Eukaryota</taxon>
        <taxon>Metazoa</taxon>
        <taxon>Chordata</taxon>
        <taxon>Craniata</taxon>
        <taxon>Vertebrata</taxon>
        <taxon>Euteleostomi</taxon>
        <taxon>Mammalia</taxon>
        <taxon>Eutheria</taxon>
        <taxon>Laurasiatheria</taxon>
        <taxon>Artiodactyla</taxon>
        <taxon>Whippomorpha</taxon>
        <taxon>Cetacea</taxon>
        <taxon>Mysticeti</taxon>
        <taxon>Balaenopteridae</taxon>
        <taxon>Balaenoptera</taxon>
    </lineage>
</organism>
<feature type="region of interest" description="Disordered" evidence="2">
    <location>
        <begin position="585"/>
        <end position="608"/>
    </location>
</feature>
<dbReference type="PANTHER" id="PTHR18839">
    <property type="entry name" value="MITOTIC INTERACTOR AND SUBSTRATE OF PLK1 MISP FAMILY MEMBER"/>
    <property type="match status" value="1"/>
</dbReference>
<dbReference type="Proteomes" id="UP000694857">
    <property type="component" value="Chromosome 3"/>
</dbReference>
<feature type="region of interest" description="Disordered" evidence="2">
    <location>
        <begin position="636"/>
        <end position="655"/>
    </location>
</feature>
<feature type="compositionally biased region" description="Polar residues" evidence="2">
    <location>
        <begin position="479"/>
        <end position="498"/>
    </location>
</feature>
<dbReference type="GeneID" id="118892694"/>
<accession>A0A8B8X1L0</accession>
<evidence type="ECO:0000259" key="3">
    <source>
        <dbReference type="Pfam" id="PF15304"/>
    </source>
</evidence>
<dbReference type="InterPro" id="IPR029304">
    <property type="entry name" value="AKAP2_C"/>
</dbReference>
<feature type="region of interest" description="Disordered" evidence="2">
    <location>
        <begin position="129"/>
        <end position="153"/>
    </location>
</feature>
<keyword evidence="4" id="KW-1185">Reference proteome</keyword>
<dbReference type="RefSeq" id="XP_036703386.1">
    <property type="nucleotide sequence ID" value="XM_036847491.1"/>
</dbReference>
<feature type="region of interest" description="Disordered" evidence="2">
    <location>
        <begin position="197"/>
        <end position="255"/>
    </location>
</feature>
<feature type="region of interest" description="Disordered" evidence="2">
    <location>
        <begin position="354"/>
        <end position="510"/>
    </location>
</feature>
<dbReference type="OrthoDB" id="9449914at2759"/>
<keyword evidence="1" id="KW-0175">Coiled coil</keyword>
<feature type="compositionally biased region" description="Low complexity" evidence="2">
    <location>
        <begin position="416"/>
        <end position="428"/>
    </location>
</feature>
<feature type="region of interest" description="Disordered" evidence="2">
    <location>
        <begin position="273"/>
        <end position="308"/>
    </location>
</feature>